<dbReference type="AlphaFoldDB" id="A0AAU8CN52"/>
<dbReference type="RefSeq" id="WP_353644226.1">
    <property type="nucleotide sequence ID" value="NZ_CP159253.1"/>
</dbReference>
<sequence length="536" mass="58934">MAVSAILLDVAGWTQLTQALELGQANGHIVGNIIRHLRELGAETVLVEDEYLDRDFTEAFAAYYSRLFKRHTKLCKRAHFFKRDLTDIVNLASPSEMAARLEGCQADYLGFLVLRPIHEAPLAQATLLTPLPPAGHESHALVKGKYEAHVLGAELSVRALPMTQQDQRIGACAQATIWSAGRHFHARHKGPWISTVGITEAAMMQEFASVSSTIPNGSEFLSLNGMVSALRTCGRKPLMYMGSMNSNPPVWQGIRPADVINRYVDSGIPVIVGLGNLGADVGHAVIASGQVFSHQQPVVANLPNQPTRASFCSAFYVNDDQQGPNLRMPVRAGDVIGETTYSVDTNVQFLIIPLPDKVFLPAEKAELFAWDLLSTYSASWPGMKQNYAANLGASEALGDEFVAELGNNAVVARTYLTYGWKYKHRLLRNRLTDATHALARSTELPRFVWVTEFGTLTSFGAPLMFDRRIFAHCVVDATAKNMGEDSRLFFHAPGLAIRRSHDPADPNGPYKQAVHVIADDQSYYPKLRGNIDFAGY</sequence>
<evidence type="ECO:0000313" key="1">
    <source>
        <dbReference type="EMBL" id="XCG48241.1"/>
    </source>
</evidence>
<dbReference type="EMBL" id="CP159253">
    <property type="protein sequence ID" value="XCG48241.1"/>
    <property type="molecule type" value="Genomic_DNA"/>
</dbReference>
<accession>A0AAU8CN52</accession>
<protein>
    <submittedName>
        <fullName evidence="1">Uncharacterized protein</fullName>
    </submittedName>
</protein>
<reference evidence="1" key="1">
    <citation type="submission" date="2024-06" db="EMBL/GenBank/DDBJ databases">
        <title>Mesorhizobium karijinii sp. nov., a symbiont of the iconic Swainsona formosa from arid Australia.</title>
        <authorList>
            <person name="Hill Y.J."/>
            <person name="Watkin E.L.J."/>
            <person name="O'Hara G.W."/>
            <person name="Terpolilli J."/>
            <person name="Tye M.L."/>
            <person name="Kohlmeier M.G."/>
        </authorList>
    </citation>
    <scope>NUCLEOTIDE SEQUENCE</scope>
    <source>
        <strain evidence="1">WSM2240</strain>
    </source>
</reference>
<organism evidence="1">
    <name type="scientific">Mesorhizobium sp. WSM2240</name>
    <dbReference type="NCBI Taxonomy" id="3228851"/>
    <lineage>
        <taxon>Bacteria</taxon>
        <taxon>Pseudomonadati</taxon>
        <taxon>Pseudomonadota</taxon>
        <taxon>Alphaproteobacteria</taxon>
        <taxon>Hyphomicrobiales</taxon>
        <taxon>Phyllobacteriaceae</taxon>
        <taxon>Mesorhizobium</taxon>
    </lineage>
</organism>
<gene>
    <name evidence="1" type="ORF">ABVK50_23840</name>
</gene>
<proteinExistence type="predicted"/>
<name>A0AAU8CN52_9HYPH</name>